<dbReference type="EMBL" id="JARAOO010000006">
    <property type="protein sequence ID" value="KAJ7965877.1"/>
    <property type="molecule type" value="Genomic_DNA"/>
</dbReference>
<comment type="caution">
    <text evidence="5">The sequence shown here is derived from an EMBL/GenBank/DDBJ whole genome shotgun (WGS) entry which is preliminary data.</text>
</comment>
<dbReference type="InterPro" id="IPR055495">
    <property type="entry name" value="CWD_DUF7067"/>
</dbReference>
<dbReference type="InterPro" id="IPR056301">
    <property type="entry name" value="GWD-like_N_Ig"/>
</dbReference>
<dbReference type="Proteomes" id="UP001163823">
    <property type="component" value="Chromosome 6"/>
</dbReference>
<evidence type="ECO:0000313" key="5">
    <source>
        <dbReference type="EMBL" id="KAJ7965877.1"/>
    </source>
</evidence>
<reference evidence="5" key="1">
    <citation type="journal article" date="2023" name="Science">
        <title>Elucidation of the pathway for biosynthesis of saponin adjuvants from the soapbark tree.</title>
        <authorList>
            <person name="Reed J."/>
            <person name="Orme A."/>
            <person name="El-Demerdash A."/>
            <person name="Owen C."/>
            <person name="Martin L.B.B."/>
            <person name="Misra R.C."/>
            <person name="Kikuchi S."/>
            <person name="Rejzek M."/>
            <person name="Martin A.C."/>
            <person name="Harkess A."/>
            <person name="Leebens-Mack J."/>
            <person name="Louveau T."/>
            <person name="Stephenson M.J."/>
            <person name="Osbourn A."/>
        </authorList>
    </citation>
    <scope>NUCLEOTIDE SEQUENCE</scope>
    <source>
        <strain evidence="5">S10</strain>
    </source>
</reference>
<keyword evidence="1" id="KW-0479">Metal-binding</keyword>
<proteinExistence type="predicted"/>
<dbReference type="PANTHER" id="PTHR46999:SF4">
    <property type="entry name" value="ALPHA-GLUCAN WATER DIKINASE 2"/>
    <property type="match status" value="1"/>
</dbReference>
<name>A0AAD7PSJ3_QUISA</name>
<feature type="domain" description="DUF7067" evidence="4">
    <location>
        <begin position="20"/>
        <end position="47"/>
    </location>
</feature>
<gene>
    <name evidence="5" type="ORF">O6P43_015440</name>
</gene>
<dbReference type="GO" id="GO:0046872">
    <property type="term" value="F:metal ion binding"/>
    <property type="evidence" value="ECO:0007669"/>
    <property type="project" value="UniProtKB-KW"/>
</dbReference>
<evidence type="ECO:0000259" key="3">
    <source>
        <dbReference type="Pfam" id="PF23166"/>
    </source>
</evidence>
<evidence type="ECO:0000313" key="6">
    <source>
        <dbReference type="Proteomes" id="UP001163823"/>
    </source>
</evidence>
<sequence>MVSFNYQSHGLQSLGQKIGKDYDNALRELQDQLSKGISLNELQTSHLTARTKSVIENREQARTSTPFSYQRRHNVEEWLQKNSEGHARRTNLPSSALMDLLEKSVGRVDVTSKQSYHLRNYDIVVRFLAIISIMLKKSTRFESNMPCFLVLTKIMNGNYHVLVAANTKGTTVLHWGVAKSNLEEWLPPPPEILPVNSKLVSDAYGSPFPNHMDFGTRCPVGRDGEGFVKWLLDEISQRERG</sequence>
<organism evidence="5 6">
    <name type="scientific">Quillaja saponaria</name>
    <name type="common">Soap bark tree</name>
    <dbReference type="NCBI Taxonomy" id="32244"/>
    <lineage>
        <taxon>Eukaryota</taxon>
        <taxon>Viridiplantae</taxon>
        <taxon>Streptophyta</taxon>
        <taxon>Embryophyta</taxon>
        <taxon>Tracheophyta</taxon>
        <taxon>Spermatophyta</taxon>
        <taxon>Magnoliopsida</taxon>
        <taxon>eudicotyledons</taxon>
        <taxon>Gunneridae</taxon>
        <taxon>Pentapetalae</taxon>
        <taxon>rosids</taxon>
        <taxon>fabids</taxon>
        <taxon>Fabales</taxon>
        <taxon>Quillajaceae</taxon>
        <taxon>Quillaja</taxon>
    </lineage>
</organism>
<dbReference type="KEGG" id="qsa:O6P43_015440"/>
<dbReference type="PANTHER" id="PTHR46999">
    <property type="entry name" value="ALPHA-GLUCAN WATER DIKINASE 1, CHLOROPLASTIC-RELATED"/>
    <property type="match status" value="1"/>
</dbReference>
<accession>A0AAD7PSJ3</accession>
<keyword evidence="2" id="KW-0119">Carbohydrate metabolism</keyword>
<keyword evidence="6" id="KW-1185">Reference proteome</keyword>
<feature type="domain" description="Alpha-glucan water dikinase-like N-terminal Ig-like" evidence="3">
    <location>
        <begin position="155"/>
        <end position="209"/>
    </location>
</feature>
<evidence type="ECO:0000256" key="2">
    <source>
        <dbReference type="ARBA" id="ARBA00023277"/>
    </source>
</evidence>
<evidence type="ECO:0000259" key="4">
    <source>
        <dbReference type="Pfam" id="PF23229"/>
    </source>
</evidence>
<evidence type="ECO:0000256" key="1">
    <source>
        <dbReference type="ARBA" id="ARBA00022723"/>
    </source>
</evidence>
<dbReference type="Pfam" id="PF23166">
    <property type="entry name" value="Ig_N_CWD1"/>
    <property type="match status" value="1"/>
</dbReference>
<protein>
    <submittedName>
        <fullName evidence="5">Alpha-glucan water dikinase 2</fullName>
    </submittedName>
</protein>
<dbReference type="Pfam" id="PF23229">
    <property type="entry name" value="DUF7067"/>
    <property type="match status" value="1"/>
</dbReference>
<dbReference type="AlphaFoldDB" id="A0AAD7PSJ3"/>